<name>A0A8J5YAG9_9ROSI</name>
<gene>
    <name evidence="1" type="ORF">CXB51_034138</name>
</gene>
<evidence type="ECO:0000313" key="2">
    <source>
        <dbReference type="Proteomes" id="UP000701853"/>
    </source>
</evidence>
<proteinExistence type="predicted"/>
<comment type="caution">
    <text evidence="1">The sequence shown here is derived from an EMBL/GenBank/DDBJ whole genome shotgun (WGS) entry which is preliminary data.</text>
</comment>
<dbReference type="Proteomes" id="UP000701853">
    <property type="component" value="Chromosome 12"/>
</dbReference>
<dbReference type="AlphaFoldDB" id="A0A8J5YAG9"/>
<dbReference type="EMBL" id="JAHUZN010000012">
    <property type="protein sequence ID" value="KAG8473940.1"/>
    <property type="molecule type" value="Genomic_DNA"/>
</dbReference>
<organism evidence="1 2">
    <name type="scientific">Gossypium anomalum</name>
    <dbReference type="NCBI Taxonomy" id="47600"/>
    <lineage>
        <taxon>Eukaryota</taxon>
        <taxon>Viridiplantae</taxon>
        <taxon>Streptophyta</taxon>
        <taxon>Embryophyta</taxon>
        <taxon>Tracheophyta</taxon>
        <taxon>Spermatophyta</taxon>
        <taxon>Magnoliopsida</taxon>
        <taxon>eudicotyledons</taxon>
        <taxon>Gunneridae</taxon>
        <taxon>Pentapetalae</taxon>
        <taxon>rosids</taxon>
        <taxon>malvids</taxon>
        <taxon>Malvales</taxon>
        <taxon>Malvaceae</taxon>
        <taxon>Malvoideae</taxon>
        <taxon>Gossypium</taxon>
    </lineage>
</organism>
<sequence>MTPSKASAVDVSYSIVVNGKGAPVQPSRGLQWGLTICDSKQVRGFGFQDLAKFNVALLAKQGWRILSRPDSLVGDGTSISIWNDAWLIGFGSSSIRVTLVQIDLVWVSDLMVPNKLEWNEGLITNLFGASEACRIP</sequence>
<dbReference type="OrthoDB" id="1938246at2759"/>
<accession>A0A8J5YAG9</accession>
<protein>
    <submittedName>
        <fullName evidence="1">Uncharacterized protein</fullName>
    </submittedName>
</protein>
<reference evidence="1 2" key="1">
    <citation type="journal article" date="2021" name="bioRxiv">
        <title>The Gossypium anomalum genome as a resource for cotton improvement and evolutionary analysis of hybrid incompatibility.</title>
        <authorList>
            <person name="Grover C.E."/>
            <person name="Yuan D."/>
            <person name="Arick M.A."/>
            <person name="Miller E.R."/>
            <person name="Hu G."/>
            <person name="Peterson D.G."/>
            <person name="Wendel J.F."/>
            <person name="Udall J.A."/>
        </authorList>
    </citation>
    <scope>NUCLEOTIDE SEQUENCE [LARGE SCALE GENOMIC DNA]</scope>
    <source>
        <strain evidence="1">JFW-Udall</strain>
        <tissue evidence="1">Leaf</tissue>
    </source>
</reference>
<keyword evidence="2" id="KW-1185">Reference proteome</keyword>
<evidence type="ECO:0000313" key="1">
    <source>
        <dbReference type="EMBL" id="KAG8473940.1"/>
    </source>
</evidence>